<evidence type="ECO:0000256" key="5">
    <source>
        <dbReference type="ARBA" id="ARBA00022741"/>
    </source>
</evidence>
<evidence type="ECO:0000313" key="15">
    <source>
        <dbReference type="EMBL" id="AJS15048.1"/>
    </source>
</evidence>
<keyword evidence="7 10" id="KW-0648">Protein biosynthesis</keyword>
<dbReference type="Pfam" id="PF03485">
    <property type="entry name" value="Arg_tRNA_synt_N"/>
    <property type="match status" value="1"/>
</dbReference>
<evidence type="ECO:0000256" key="12">
    <source>
        <dbReference type="SAM" id="Phobius"/>
    </source>
</evidence>
<dbReference type="CDD" id="cd00671">
    <property type="entry name" value="ArgRS_core"/>
    <property type="match status" value="1"/>
</dbReference>
<protein>
    <recommendedName>
        <fullName evidence="10">Arginine--tRNA ligase</fullName>
        <ecNumber evidence="10">6.1.1.19</ecNumber>
    </recommendedName>
    <alternativeName>
        <fullName evidence="10">Arginyl-tRNA synthetase</fullName>
        <shortName evidence="10">ArgRS</shortName>
    </alternativeName>
</protein>
<dbReference type="Pfam" id="PF05746">
    <property type="entry name" value="DALR_1"/>
    <property type="match status" value="1"/>
</dbReference>
<dbReference type="SUPFAM" id="SSF52374">
    <property type="entry name" value="Nucleotidylyl transferase"/>
    <property type="match status" value="1"/>
</dbReference>
<evidence type="ECO:0000256" key="10">
    <source>
        <dbReference type="HAMAP-Rule" id="MF_00123"/>
    </source>
</evidence>
<dbReference type="NCBIfam" id="TIGR00456">
    <property type="entry name" value="argS"/>
    <property type="match status" value="1"/>
</dbReference>
<evidence type="ECO:0000256" key="8">
    <source>
        <dbReference type="ARBA" id="ARBA00023146"/>
    </source>
</evidence>
<dbReference type="Gene3D" id="3.30.1360.70">
    <property type="entry name" value="Arginyl tRNA synthetase N-terminal domain"/>
    <property type="match status" value="1"/>
</dbReference>
<dbReference type="InterPro" id="IPR001278">
    <property type="entry name" value="Arg-tRNA-ligase"/>
</dbReference>
<feature type="domain" description="Arginyl tRNA synthetase N-terminal" evidence="14">
    <location>
        <begin position="5"/>
        <end position="94"/>
    </location>
</feature>
<accession>A0A0U1ZCV2</accession>
<dbReference type="InterPro" id="IPR014729">
    <property type="entry name" value="Rossmann-like_a/b/a_fold"/>
</dbReference>
<dbReference type="HAMAP" id="MF_00123">
    <property type="entry name" value="Arg_tRNA_synth"/>
    <property type="match status" value="1"/>
</dbReference>
<evidence type="ECO:0000256" key="3">
    <source>
        <dbReference type="ARBA" id="ARBA00022490"/>
    </source>
</evidence>
<name>A0A0U1ZCV2_9PROT</name>
<proteinExistence type="inferred from homology"/>
<dbReference type="GO" id="GO:0005737">
    <property type="term" value="C:cytoplasm"/>
    <property type="evidence" value="ECO:0007669"/>
    <property type="project" value="UniProtKB-SubCell"/>
</dbReference>
<evidence type="ECO:0000259" key="13">
    <source>
        <dbReference type="SMART" id="SM00836"/>
    </source>
</evidence>
<dbReference type="GO" id="GO:0006420">
    <property type="term" value="P:arginyl-tRNA aminoacylation"/>
    <property type="evidence" value="ECO:0007669"/>
    <property type="project" value="UniProtKB-UniRule"/>
</dbReference>
<evidence type="ECO:0000259" key="14">
    <source>
        <dbReference type="SMART" id="SM01016"/>
    </source>
</evidence>
<keyword evidence="12" id="KW-0472">Membrane</keyword>
<sequence>MNVFRHFRDEIAAVLAALAEAGDLPADSDFGRVTCEPPRDAAHGDMATNAALVLAKAAGAKPRDLAENIAGGLRKLDSVAAVEVAGPGFINIRVTDRFWQDRAADILAAGRAYGDADIGQGAPVNVEFTSANPTGLLHIAHARGAVFGDALAALLEKAGYAVTREYYVNDWGGQVDILADSLLKRMRQLQGEAVPESEFEGLYPGREVIDAAEAALKLPPAERPDPVSGSGEHRARARHFAVAWMMDRIRDDLAALGVRHDVFTSERALVEAGAVDAAFADLEARGLIYTGVLEPPKGKLPDDWEERPQALFRATQFGDDTDRPLKKSNGDWTYFATDIAYHLDKAKRGADRLIDVWGADHQGYIPRMKAAVDAITRGAASLDVKVVQLVRLIRDGAVVKMSKRAGDVVTVRDVVDEVGKDVVRFVMLTRRNDAPLDFDFAAVTERSKDNPVFYVQYAHARSHSVFRQVSEVLPELDTGHASLANADFSTLTDEGELSLIKKLTMWPRVIESAAETHEPHRIAYYLYDIAADFHAHWNRGRDEPELKFVRPDDLPLTLARLALVKAVATVIASGLVLFGVTPAEEMR</sequence>
<dbReference type="InterPro" id="IPR035684">
    <property type="entry name" value="ArgRS_core"/>
</dbReference>
<dbReference type="InterPro" id="IPR009080">
    <property type="entry name" value="tRNAsynth_Ia_anticodon-bd"/>
</dbReference>
<feature type="domain" description="DALR anticodon binding" evidence="13">
    <location>
        <begin position="455"/>
        <end position="586"/>
    </location>
</feature>
<dbReference type="PANTHER" id="PTHR11956:SF5">
    <property type="entry name" value="ARGININE--TRNA LIGASE, CYTOPLASMIC"/>
    <property type="match status" value="1"/>
</dbReference>
<keyword evidence="5 10" id="KW-0547">Nucleotide-binding</keyword>
<dbReference type="SMART" id="SM00836">
    <property type="entry name" value="DALR_1"/>
    <property type="match status" value="1"/>
</dbReference>
<comment type="similarity">
    <text evidence="2 10 11">Belongs to the class-I aminoacyl-tRNA synthetase family.</text>
</comment>
<dbReference type="InterPro" id="IPR036695">
    <property type="entry name" value="Arg-tRNA-synth_N_sf"/>
</dbReference>
<dbReference type="GO" id="GO:0004814">
    <property type="term" value="F:arginine-tRNA ligase activity"/>
    <property type="evidence" value="ECO:0007669"/>
    <property type="project" value="UniProtKB-UniRule"/>
</dbReference>
<feature type="short sequence motif" description="'HIGH' region" evidence="10">
    <location>
        <begin position="131"/>
        <end position="141"/>
    </location>
</feature>
<keyword evidence="8 10" id="KW-0030">Aminoacyl-tRNA synthetase</keyword>
<evidence type="ECO:0000256" key="7">
    <source>
        <dbReference type="ARBA" id="ARBA00022917"/>
    </source>
</evidence>
<evidence type="ECO:0000256" key="2">
    <source>
        <dbReference type="ARBA" id="ARBA00005594"/>
    </source>
</evidence>
<comment type="catalytic activity">
    <reaction evidence="9 10">
        <text>tRNA(Arg) + L-arginine + ATP = L-arginyl-tRNA(Arg) + AMP + diphosphate</text>
        <dbReference type="Rhea" id="RHEA:20301"/>
        <dbReference type="Rhea" id="RHEA-COMP:9658"/>
        <dbReference type="Rhea" id="RHEA-COMP:9673"/>
        <dbReference type="ChEBI" id="CHEBI:30616"/>
        <dbReference type="ChEBI" id="CHEBI:32682"/>
        <dbReference type="ChEBI" id="CHEBI:33019"/>
        <dbReference type="ChEBI" id="CHEBI:78442"/>
        <dbReference type="ChEBI" id="CHEBI:78513"/>
        <dbReference type="ChEBI" id="CHEBI:456215"/>
        <dbReference type="EC" id="6.1.1.19"/>
    </reaction>
</comment>
<dbReference type="GO" id="GO:0005524">
    <property type="term" value="F:ATP binding"/>
    <property type="evidence" value="ECO:0007669"/>
    <property type="project" value="UniProtKB-UniRule"/>
</dbReference>
<reference evidence="15" key="1">
    <citation type="journal article" date="2015" name="Appl. Environ. Microbiol.">
        <title>A NEW N-ACYL HOMOSERINE LACTONE SYNTHASE IN AN UNCULTURED SYMBIONT OF THE RED SEA SPONGE THEONELLA SWINHOEI.</title>
        <authorList>
            <person name="Britstein M."/>
            <person name="Devescovi G."/>
            <person name="Handley K.M."/>
            <person name="Malik A."/>
            <person name="Haber M."/>
            <person name="Saurav K."/>
            <person name="Teta R."/>
            <person name="Costantino V."/>
            <person name="Burgsdorf I."/>
            <person name="Gilbert J.A."/>
            <person name="Sher N."/>
            <person name="Venturi V."/>
            <person name="Steindler L."/>
        </authorList>
    </citation>
    <scope>NUCLEOTIDE SEQUENCE</scope>
</reference>
<keyword evidence="12" id="KW-0812">Transmembrane</keyword>
<dbReference type="PRINTS" id="PR01038">
    <property type="entry name" value="TRNASYNTHARG"/>
</dbReference>
<dbReference type="InterPro" id="IPR005148">
    <property type="entry name" value="Arg-tRNA-synth_N"/>
</dbReference>
<dbReference type="SUPFAM" id="SSF47323">
    <property type="entry name" value="Anticodon-binding domain of a subclass of class I aminoacyl-tRNA synthetases"/>
    <property type="match status" value="1"/>
</dbReference>
<evidence type="ECO:0000256" key="9">
    <source>
        <dbReference type="ARBA" id="ARBA00049339"/>
    </source>
</evidence>
<dbReference type="Gene3D" id="3.40.50.620">
    <property type="entry name" value="HUPs"/>
    <property type="match status" value="1"/>
</dbReference>
<dbReference type="Gene3D" id="1.10.730.10">
    <property type="entry name" value="Isoleucyl-tRNA Synthetase, Domain 1"/>
    <property type="match status" value="1"/>
</dbReference>
<keyword evidence="6 10" id="KW-0067">ATP-binding</keyword>
<comment type="subcellular location">
    <subcellularLocation>
        <location evidence="1 10">Cytoplasm</location>
    </subcellularLocation>
</comment>
<organism evidence="15">
    <name type="scientific">uncultured Alphaproteobacteria bacterium</name>
    <dbReference type="NCBI Taxonomy" id="91750"/>
    <lineage>
        <taxon>Bacteria</taxon>
        <taxon>Pseudomonadati</taxon>
        <taxon>Pseudomonadota</taxon>
        <taxon>Alphaproteobacteria</taxon>
        <taxon>environmental samples</taxon>
    </lineage>
</organism>
<dbReference type="Pfam" id="PF00750">
    <property type="entry name" value="tRNA-synt_1d"/>
    <property type="match status" value="1"/>
</dbReference>
<comment type="subunit">
    <text evidence="10">Monomer.</text>
</comment>
<keyword evidence="4 10" id="KW-0436">Ligase</keyword>
<feature type="transmembrane region" description="Helical" evidence="12">
    <location>
        <begin position="558"/>
        <end position="580"/>
    </location>
</feature>
<evidence type="ECO:0000256" key="11">
    <source>
        <dbReference type="RuleBase" id="RU363038"/>
    </source>
</evidence>
<dbReference type="SUPFAM" id="SSF55190">
    <property type="entry name" value="Arginyl-tRNA synthetase (ArgRS), N-terminal 'additional' domain"/>
    <property type="match status" value="1"/>
</dbReference>
<dbReference type="EC" id="6.1.1.19" evidence="10"/>
<evidence type="ECO:0000256" key="6">
    <source>
        <dbReference type="ARBA" id="ARBA00022840"/>
    </source>
</evidence>
<evidence type="ECO:0000256" key="4">
    <source>
        <dbReference type="ARBA" id="ARBA00022598"/>
    </source>
</evidence>
<keyword evidence="3 10" id="KW-0963">Cytoplasm</keyword>
<dbReference type="SMART" id="SM01016">
    <property type="entry name" value="Arg_tRNA_synt_N"/>
    <property type="match status" value="1"/>
</dbReference>
<evidence type="ECO:0000256" key="1">
    <source>
        <dbReference type="ARBA" id="ARBA00004496"/>
    </source>
</evidence>
<dbReference type="EMBL" id="KP192253">
    <property type="protein sequence ID" value="AJS15048.1"/>
    <property type="molecule type" value="Genomic_DNA"/>
</dbReference>
<keyword evidence="12" id="KW-1133">Transmembrane helix</keyword>
<dbReference type="InterPro" id="IPR008909">
    <property type="entry name" value="DALR_anticod-bd"/>
</dbReference>
<dbReference type="FunFam" id="1.10.730.10:FF:000008">
    <property type="entry name" value="Arginine--tRNA ligase"/>
    <property type="match status" value="1"/>
</dbReference>
<gene>
    <name evidence="10 15" type="primary">argS</name>
</gene>
<dbReference type="AlphaFoldDB" id="A0A0U1ZCV2"/>
<dbReference type="PANTHER" id="PTHR11956">
    <property type="entry name" value="ARGINYL-TRNA SYNTHETASE"/>
    <property type="match status" value="1"/>
</dbReference>